<comment type="subcellular location">
    <subcellularLocation>
        <location evidence="1 6">Nucleus</location>
    </subcellularLocation>
</comment>
<dbReference type="GO" id="GO:0005658">
    <property type="term" value="C:alpha DNA polymerase:primase complex"/>
    <property type="evidence" value="ECO:0007669"/>
    <property type="project" value="TreeGrafter"/>
</dbReference>
<evidence type="ECO:0000256" key="5">
    <source>
        <dbReference type="ARBA" id="ARBA00023242"/>
    </source>
</evidence>
<evidence type="ECO:0000256" key="1">
    <source>
        <dbReference type="ARBA" id="ARBA00004123"/>
    </source>
</evidence>
<feature type="region of interest" description="Disordered" evidence="7">
    <location>
        <begin position="215"/>
        <end position="244"/>
    </location>
</feature>
<dbReference type="Proteomes" id="UP000053201">
    <property type="component" value="Unassembled WGS sequence"/>
</dbReference>
<name>A0A0L0HNK6_SPIPD</name>
<dbReference type="eggNOG" id="KOG1625">
    <property type="taxonomic scope" value="Eukaryota"/>
</dbReference>
<dbReference type="GO" id="GO:0003677">
    <property type="term" value="F:DNA binding"/>
    <property type="evidence" value="ECO:0007669"/>
    <property type="project" value="InterPro"/>
</dbReference>
<dbReference type="PANTHER" id="PTHR23061:SF12">
    <property type="entry name" value="DNA POLYMERASE ALPHA SUBUNIT B"/>
    <property type="match status" value="1"/>
</dbReference>
<dbReference type="InterPro" id="IPR054300">
    <property type="entry name" value="OB_DPOA2"/>
</dbReference>
<dbReference type="AlphaFoldDB" id="A0A0L0HNK6"/>
<dbReference type="Pfam" id="PF04042">
    <property type="entry name" value="DNA_pol_E_B"/>
    <property type="match status" value="1"/>
</dbReference>
<dbReference type="Pfam" id="PF22062">
    <property type="entry name" value="OB_DPOA2"/>
    <property type="match status" value="1"/>
</dbReference>
<evidence type="ECO:0000259" key="9">
    <source>
        <dbReference type="Pfam" id="PF22062"/>
    </source>
</evidence>
<dbReference type="OrthoDB" id="336885at2759"/>
<organism evidence="10 11">
    <name type="scientific">Spizellomyces punctatus (strain DAOM BR117)</name>
    <dbReference type="NCBI Taxonomy" id="645134"/>
    <lineage>
        <taxon>Eukaryota</taxon>
        <taxon>Fungi</taxon>
        <taxon>Fungi incertae sedis</taxon>
        <taxon>Chytridiomycota</taxon>
        <taxon>Chytridiomycota incertae sedis</taxon>
        <taxon>Chytridiomycetes</taxon>
        <taxon>Spizellomycetales</taxon>
        <taxon>Spizellomycetaceae</taxon>
        <taxon>Spizellomyces</taxon>
    </lineage>
</organism>
<feature type="region of interest" description="Disordered" evidence="7">
    <location>
        <begin position="159"/>
        <end position="203"/>
    </location>
</feature>
<accession>A0A0L0HNK6</accession>
<dbReference type="RefSeq" id="XP_016610569.1">
    <property type="nucleotide sequence ID" value="XM_016751274.1"/>
</dbReference>
<comment type="similarity">
    <text evidence="2 6">Belongs to the DNA polymerase alpha subunit B family.</text>
</comment>
<sequence length="754" mass="82916">MTKRNLGFATNVFGPSRQDKMLTANVEPIREELLAAFGPQISSRPEVLDRLVTYAKIFDVEAEDLHAKWEAYTLTPAAQKSDDDLTLPTLAHLDELQSVLLRKQEAEKHQALLGTSDSLLNVKEVNPFVEGTMFTSDSLQSLLDDKGADILGSFRTPGKARRKIVPKDATALSGSGAGPHPAKKYPSQPVGATMPKTPASSGRFDKTLNVGNSPASARFYGASPSTPSGRDSIPLSPRGPSPNAIKFADRLNKAKKEETLNDHVPMVASSPEDPVRCEISLVPGQQTSGYRYMYEKLMEKGDYLDERIDQFAELIVEAIRETLPEETRNDFQLQHPGVPNQDPIITVGRVCCDSLVENAKLNEQSILLESSRAMGAGCRVKLNLNEIPGFTMFPGQIIGAEGMNSSGRLLNVSKLYQPPHPPKATSTPSQIVNFYSEEGTVSKRPVNVFIANGPYTLDDSLNYEPFEEFVTQISKEAPDVVILQGPFVDASHPMIAQGDLDVDIDELFRVQISSRLERIIQARKHRSTKVVLIPSTRDACSEWVSFPQPSLAAGLTDQESRERRRVLGIPGEVMLFPNPVQFTINETVFACCSTDILWQMCAEEVARVPKQQQGSNDANGISNHKITRLFQHMLSQGSFYPLFPPALDDACLDLSRSKALELQATPDVLIAGSRLQYTARKVNGCVCINPGLLVKGRGGGTFAKMCIWPLDLDGIKTLVKEKTTDSMDVDGEDEEDIAIAHAVEERCRVEIQRI</sequence>
<dbReference type="EMBL" id="KQ257453">
    <property type="protein sequence ID" value="KND02530.1"/>
    <property type="molecule type" value="Genomic_DNA"/>
</dbReference>
<dbReference type="PIRSF" id="PIRSF018300">
    <property type="entry name" value="DNA_pol_alph_2"/>
    <property type="match status" value="1"/>
</dbReference>
<evidence type="ECO:0000313" key="11">
    <source>
        <dbReference type="Proteomes" id="UP000053201"/>
    </source>
</evidence>
<dbReference type="PANTHER" id="PTHR23061">
    <property type="entry name" value="DNA POLYMERASE 2 ALPHA 70 KDA SUBUNIT"/>
    <property type="match status" value="1"/>
</dbReference>
<keyword evidence="5 6" id="KW-0539">Nucleus</keyword>
<dbReference type="InParanoid" id="A0A0L0HNK6"/>
<evidence type="ECO:0000256" key="2">
    <source>
        <dbReference type="ARBA" id="ARBA00007299"/>
    </source>
</evidence>
<dbReference type="STRING" id="645134.A0A0L0HNK6"/>
<keyword evidence="11" id="KW-1185">Reference proteome</keyword>
<evidence type="ECO:0000256" key="7">
    <source>
        <dbReference type="SAM" id="MobiDB-lite"/>
    </source>
</evidence>
<dbReference type="GO" id="GO:0006270">
    <property type="term" value="P:DNA replication initiation"/>
    <property type="evidence" value="ECO:0007669"/>
    <property type="project" value="TreeGrafter"/>
</dbReference>
<dbReference type="Gene3D" id="3.60.21.60">
    <property type="match status" value="2"/>
</dbReference>
<feature type="domain" description="DNA polymerase alpha subunit B OB" evidence="9">
    <location>
        <begin position="302"/>
        <end position="417"/>
    </location>
</feature>
<dbReference type="GeneID" id="27686538"/>
<dbReference type="InterPro" id="IPR007185">
    <property type="entry name" value="DNA_pol_a/d/e_bsu"/>
</dbReference>
<comment type="function">
    <text evidence="6">Accessory subunit of the DNA polymerase alpha complex (also known as the alpha DNA polymerase-primase complex) which plays an essential role in the initiation of DNA synthesis.</text>
</comment>
<dbReference type="VEuPathDB" id="FungiDB:SPPG_02989"/>
<feature type="domain" description="DNA polymerase alpha/delta/epsilon subunit B" evidence="8">
    <location>
        <begin position="448"/>
        <end position="679"/>
    </location>
</feature>
<protein>
    <recommendedName>
        <fullName evidence="3 6">DNA polymerase alpha subunit B</fullName>
    </recommendedName>
</protein>
<evidence type="ECO:0000256" key="6">
    <source>
        <dbReference type="PIRNR" id="PIRNR018300"/>
    </source>
</evidence>
<dbReference type="OMA" id="PFLDIEH"/>
<evidence type="ECO:0000259" key="8">
    <source>
        <dbReference type="Pfam" id="PF04042"/>
    </source>
</evidence>
<evidence type="ECO:0000256" key="3">
    <source>
        <dbReference type="ARBA" id="ARBA00018596"/>
    </source>
</evidence>
<keyword evidence="4 6" id="KW-0235">DNA replication</keyword>
<proteinExistence type="inferred from homology"/>
<evidence type="ECO:0000313" key="10">
    <source>
        <dbReference type="EMBL" id="KND02530.1"/>
    </source>
</evidence>
<gene>
    <name evidence="10" type="ORF">SPPG_02989</name>
</gene>
<reference evidence="10 11" key="1">
    <citation type="submission" date="2009-08" db="EMBL/GenBank/DDBJ databases">
        <title>The Genome Sequence of Spizellomyces punctatus strain DAOM BR117.</title>
        <authorList>
            <consortium name="The Broad Institute Genome Sequencing Platform"/>
            <person name="Russ C."/>
            <person name="Cuomo C."/>
            <person name="Shea T."/>
            <person name="Young S.K."/>
            <person name="Zeng Q."/>
            <person name="Koehrsen M."/>
            <person name="Haas B."/>
            <person name="Borodovsky M."/>
            <person name="Guigo R."/>
            <person name="Alvarado L."/>
            <person name="Berlin A."/>
            <person name="Bochicchio J."/>
            <person name="Borenstein D."/>
            <person name="Chapman S."/>
            <person name="Chen Z."/>
            <person name="Engels R."/>
            <person name="Freedman E."/>
            <person name="Gellesch M."/>
            <person name="Goldberg J."/>
            <person name="Griggs A."/>
            <person name="Gujja S."/>
            <person name="Heiman D."/>
            <person name="Hepburn T."/>
            <person name="Howarth C."/>
            <person name="Jen D."/>
            <person name="Larson L."/>
            <person name="Lewis B."/>
            <person name="Mehta T."/>
            <person name="Park D."/>
            <person name="Pearson M."/>
            <person name="Roberts A."/>
            <person name="Saif S."/>
            <person name="Shenoy N."/>
            <person name="Sisk P."/>
            <person name="Stolte C."/>
            <person name="Sykes S."/>
            <person name="Thomson T."/>
            <person name="Walk T."/>
            <person name="White J."/>
            <person name="Yandava C."/>
            <person name="Burger G."/>
            <person name="Gray M.W."/>
            <person name="Holland P.W.H."/>
            <person name="King N."/>
            <person name="Lang F.B.F."/>
            <person name="Roger A.J."/>
            <person name="Ruiz-Trillo I."/>
            <person name="Lander E."/>
            <person name="Nusbaum C."/>
        </authorList>
    </citation>
    <scope>NUCLEOTIDE SEQUENCE [LARGE SCALE GENOMIC DNA]</scope>
    <source>
        <strain evidence="10 11">DAOM BR117</strain>
    </source>
</reference>
<dbReference type="FunCoup" id="A0A0L0HNK6">
    <property type="interactions" value="171"/>
</dbReference>
<dbReference type="InterPro" id="IPR016722">
    <property type="entry name" value="DNA_pol_alpha_bsu"/>
</dbReference>
<evidence type="ECO:0000256" key="4">
    <source>
        <dbReference type="ARBA" id="ARBA00022705"/>
    </source>
</evidence>